<organism evidence="1 2">
    <name type="scientific">Clostridium celatum DSM 1785</name>
    <dbReference type="NCBI Taxonomy" id="545697"/>
    <lineage>
        <taxon>Bacteria</taxon>
        <taxon>Bacillati</taxon>
        <taxon>Bacillota</taxon>
        <taxon>Clostridia</taxon>
        <taxon>Eubacteriales</taxon>
        <taxon>Clostridiaceae</taxon>
        <taxon>Clostridium</taxon>
    </lineage>
</organism>
<accession>L1Q6E1</accession>
<dbReference type="PATRIC" id="fig|545697.3.peg.2857"/>
<dbReference type="RefSeq" id="WP_005215217.1">
    <property type="nucleotide sequence ID" value="NZ_KB291688.1"/>
</dbReference>
<dbReference type="OrthoDB" id="1929598at2"/>
<dbReference type="eggNOG" id="ENOG50323IM">
    <property type="taxonomic scope" value="Bacteria"/>
</dbReference>
<keyword evidence="2" id="KW-1185">Reference proteome</keyword>
<sequence>MSLLNTYEKFKKVNDDFISFIDKLVINNFESFTEEEIIENLKSALGKFEALKFESDEITVTDEENNNLRDLKYLIMNGLFLVSDLNHFYNLKELERFKMRAVNYINHNRNKKILNNFLFFCKS</sequence>
<dbReference type="AlphaFoldDB" id="L1Q6E1"/>
<dbReference type="HOGENOM" id="CLU_2092540_0_0_9"/>
<evidence type="ECO:0000313" key="1">
    <source>
        <dbReference type="EMBL" id="EKY23554.1"/>
    </source>
</evidence>
<protein>
    <submittedName>
        <fullName evidence="1">Uncharacterized protein</fullName>
    </submittedName>
</protein>
<name>L1Q6E1_9CLOT</name>
<dbReference type="STRING" id="545697.HMPREF0216_02907"/>
<proteinExistence type="predicted"/>
<reference evidence="1 2" key="1">
    <citation type="submission" date="2012-05" db="EMBL/GenBank/DDBJ databases">
        <authorList>
            <person name="Weinstock G."/>
            <person name="Sodergren E."/>
            <person name="Lobos E.A."/>
            <person name="Fulton L."/>
            <person name="Fulton R."/>
            <person name="Courtney L."/>
            <person name="Fronick C."/>
            <person name="O'Laughlin M."/>
            <person name="Godfrey J."/>
            <person name="Wilson R.M."/>
            <person name="Miner T."/>
            <person name="Farmer C."/>
            <person name="Delehaunty K."/>
            <person name="Cordes M."/>
            <person name="Minx P."/>
            <person name="Tomlinson C."/>
            <person name="Chen J."/>
            <person name="Wollam A."/>
            <person name="Pepin K.H."/>
            <person name="Bhonagiri V."/>
            <person name="Zhang X."/>
            <person name="Suruliraj S."/>
            <person name="Warren W."/>
            <person name="Mitreva M."/>
            <person name="Mardis E.R."/>
            <person name="Wilson R.K."/>
        </authorList>
    </citation>
    <scope>NUCLEOTIDE SEQUENCE [LARGE SCALE GENOMIC DNA]</scope>
    <source>
        <strain evidence="1 2">DSM 1785</strain>
    </source>
</reference>
<comment type="caution">
    <text evidence="1">The sequence shown here is derived from an EMBL/GenBank/DDBJ whole genome shotgun (WGS) entry which is preliminary data.</text>
</comment>
<gene>
    <name evidence="1" type="ORF">HMPREF0216_02907</name>
</gene>
<dbReference type="Proteomes" id="UP000010420">
    <property type="component" value="Unassembled WGS sequence"/>
</dbReference>
<dbReference type="EMBL" id="AMEZ01000100">
    <property type="protein sequence ID" value="EKY23554.1"/>
    <property type="molecule type" value="Genomic_DNA"/>
</dbReference>
<evidence type="ECO:0000313" key="2">
    <source>
        <dbReference type="Proteomes" id="UP000010420"/>
    </source>
</evidence>